<feature type="domain" description="RNA polymerase sigma factor 70 region 4 type 2" evidence="8">
    <location>
        <begin position="133"/>
        <end position="184"/>
    </location>
</feature>
<evidence type="ECO:0000259" key="8">
    <source>
        <dbReference type="Pfam" id="PF08281"/>
    </source>
</evidence>
<name>A0ABV7L188_9PROT</name>
<dbReference type="PANTHER" id="PTHR43133">
    <property type="entry name" value="RNA POLYMERASE ECF-TYPE SIGMA FACTO"/>
    <property type="match status" value="1"/>
</dbReference>
<evidence type="ECO:0000256" key="4">
    <source>
        <dbReference type="ARBA" id="ARBA00023125"/>
    </source>
</evidence>
<sequence length="209" mass="23256">MSETRAASDELDRQAQAEMLRAVAERQDRAAFGRLFAHFAPRLKGYLMRLGASDAAAEELVQDVMLTVWRRAGSFDPAKSSPSTWLFTIARNRRIDLHRREYRPEFDPEDPLLVPDPPKRQDEALGDAQEGVRLKAAIAGLPQEQQDLVMLAFYEDLSHREIADRRDLPLGTVKSRLRLALARLRREAVDFAGPAGPEPDGGGGTGAEP</sequence>
<comment type="caution">
    <text evidence="9">The sequence shown here is derived from an EMBL/GenBank/DDBJ whole genome shotgun (WGS) entry which is preliminary data.</text>
</comment>
<evidence type="ECO:0000313" key="10">
    <source>
        <dbReference type="Proteomes" id="UP001595528"/>
    </source>
</evidence>
<dbReference type="SUPFAM" id="SSF88946">
    <property type="entry name" value="Sigma2 domain of RNA polymerase sigma factors"/>
    <property type="match status" value="1"/>
</dbReference>
<dbReference type="NCBIfam" id="TIGR02937">
    <property type="entry name" value="sigma70-ECF"/>
    <property type="match status" value="1"/>
</dbReference>
<dbReference type="InterPro" id="IPR013324">
    <property type="entry name" value="RNA_pol_sigma_r3/r4-like"/>
</dbReference>
<dbReference type="EMBL" id="JBHRTR010000028">
    <property type="protein sequence ID" value="MFC3228189.1"/>
    <property type="molecule type" value="Genomic_DNA"/>
</dbReference>
<evidence type="ECO:0000313" key="9">
    <source>
        <dbReference type="EMBL" id="MFC3228189.1"/>
    </source>
</evidence>
<evidence type="ECO:0000256" key="3">
    <source>
        <dbReference type="ARBA" id="ARBA00023082"/>
    </source>
</evidence>
<reference evidence="10" key="1">
    <citation type="journal article" date="2019" name="Int. J. Syst. Evol. Microbiol.">
        <title>The Global Catalogue of Microorganisms (GCM) 10K type strain sequencing project: providing services to taxonomists for standard genome sequencing and annotation.</title>
        <authorList>
            <consortium name="The Broad Institute Genomics Platform"/>
            <consortium name="The Broad Institute Genome Sequencing Center for Infectious Disease"/>
            <person name="Wu L."/>
            <person name="Ma J."/>
        </authorList>
    </citation>
    <scope>NUCLEOTIDE SEQUENCE [LARGE SCALE GENOMIC DNA]</scope>
    <source>
        <strain evidence="10">KCTC 42964</strain>
    </source>
</reference>
<evidence type="ECO:0000256" key="5">
    <source>
        <dbReference type="ARBA" id="ARBA00023163"/>
    </source>
</evidence>
<dbReference type="InterPro" id="IPR000838">
    <property type="entry name" value="RNA_pol_sigma70_ECF_CS"/>
</dbReference>
<dbReference type="SUPFAM" id="SSF88659">
    <property type="entry name" value="Sigma3 and sigma4 domains of RNA polymerase sigma factors"/>
    <property type="match status" value="1"/>
</dbReference>
<dbReference type="PROSITE" id="PS01063">
    <property type="entry name" value="SIGMA70_ECF"/>
    <property type="match status" value="1"/>
</dbReference>
<dbReference type="Proteomes" id="UP001595528">
    <property type="component" value="Unassembled WGS sequence"/>
</dbReference>
<evidence type="ECO:0000256" key="2">
    <source>
        <dbReference type="ARBA" id="ARBA00023015"/>
    </source>
</evidence>
<dbReference type="InterPro" id="IPR007627">
    <property type="entry name" value="RNA_pol_sigma70_r2"/>
</dbReference>
<keyword evidence="5 6" id="KW-0804">Transcription</keyword>
<dbReference type="CDD" id="cd06171">
    <property type="entry name" value="Sigma70_r4"/>
    <property type="match status" value="1"/>
</dbReference>
<dbReference type="InterPro" id="IPR014284">
    <property type="entry name" value="RNA_pol_sigma-70_dom"/>
</dbReference>
<keyword evidence="2 6" id="KW-0805">Transcription regulation</keyword>
<gene>
    <name evidence="9" type="ORF">ACFOGJ_13170</name>
</gene>
<dbReference type="RefSeq" id="WP_379901072.1">
    <property type="nucleotide sequence ID" value="NZ_JBHRTR010000028.1"/>
</dbReference>
<protein>
    <recommendedName>
        <fullName evidence="6">RNA polymerase sigma factor</fullName>
    </recommendedName>
</protein>
<evidence type="ECO:0000256" key="6">
    <source>
        <dbReference type="RuleBase" id="RU000716"/>
    </source>
</evidence>
<dbReference type="PANTHER" id="PTHR43133:SF62">
    <property type="entry name" value="RNA POLYMERASE SIGMA FACTOR SIGZ"/>
    <property type="match status" value="1"/>
</dbReference>
<dbReference type="Pfam" id="PF04542">
    <property type="entry name" value="Sigma70_r2"/>
    <property type="match status" value="1"/>
</dbReference>
<evidence type="ECO:0000259" key="7">
    <source>
        <dbReference type="Pfam" id="PF04542"/>
    </source>
</evidence>
<organism evidence="9 10">
    <name type="scientific">Marinibaculum pumilum</name>
    <dbReference type="NCBI Taxonomy" id="1766165"/>
    <lineage>
        <taxon>Bacteria</taxon>
        <taxon>Pseudomonadati</taxon>
        <taxon>Pseudomonadota</taxon>
        <taxon>Alphaproteobacteria</taxon>
        <taxon>Rhodospirillales</taxon>
        <taxon>Rhodospirillaceae</taxon>
        <taxon>Marinibaculum</taxon>
    </lineage>
</organism>
<keyword evidence="10" id="KW-1185">Reference proteome</keyword>
<dbReference type="Pfam" id="PF08281">
    <property type="entry name" value="Sigma70_r4_2"/>
    <property type="match status" value="1"/>
</dbReference>
<proteinExistence type="inferred from homology"/>
<dbReference type="Gene3D" id="1.10.10.10">
    <property type="entry name" value="Winged helix-like DNA-binding domain superfamily/Winged helix DNA-binding domain"/>
    <property type="match status" value="1"/>
</dbReference>
<evidence type="ECO:0000256" key="1">
    <source>
        <dbReference type="ARBA" id="ARBA00010641"/>
    </source>
</evidence>
<accession>A0ABV7L188</accession>
<keyword evidence="4 6" id="KW-0238">DNA-binding</keyword>
<dbReference type="InterPro" id="IPR039425">
    <property type="entry name" value="RNA_pol_sigma-70-like"/>
</dbReference>
<feature type="domain" description="RNA polymerase sigma-70 region 2" evidence="7">
    <location>
        <begin position="35"/>
        <end position="102"/>
    </location>
</feature>
<dbReference type="InterPro" id="IPR013249">
    <property type="entry name" value="RNA_pol_sigma70_r4_t2"/>
</dbReference>
<dbReference type="InterPro" id="IPR036388">
    <property type="entry name" value="WH-like_DNA-bd_sf"/>
</dbReference>
<comment type="similarity">
    <text evidence="1 6">Belongs to the sigma-70 factor family. ECF subfamily.</text>
</comment>
<dbReference type="Gene3D" id="1.10.1740.10">
    <property type="match status" value="1"/>
</dbReference>
<dbReference type="InterPro" id="IPR013325">
    <property type="entry name" value="RNA_pol_sigma_r2"/>
</dbReference>
<keyword evidence="3 6" id="KW-0731">Sigma factor</keyword>